<name>C9N1D6_9FUSO</name>
<evidence type="ECO:0000256" key="2">
    <source>
        <dbReference type="ARBA" id="ARBA00023235"/>
    </source>
</evidence>
<dbReference type="Pfam" id="PF00849">
    <property type="entry name" value="PseudoU_synth_2"/>
    <property type="match status" value="1"/>
</dbReference>
<dbReference type="STRING" id="634994.GCWU000323_02657"/>
<dbReference type="AlphaFoldDB" id="C9N1D6"/>
<dbReference type="Gene3D" id="3.30.2350.10">
    <property type="entry name" value="Pseudouridine synthase"/>
    <property type="match status" value="1"/>
</dbReference>
<evidence type="ECO:0000313" key="6">
    <source>
        <dbReference type="Proteomes" id="UP000006233"/>
    </source>
</evidence>
<dbReference type="PROSITE" id="PS50889">
    <property type="entry name" value="S4"/>
    <property type="match status" value="1"/>
</dbReference>
<dbReference type="SUPFAM" id="SSF55174">
    <property type="entry name" value="Alpha-L RNA-binding motif"/>
    <property type="match status" value="1"/>
</dbReference>
<keyword evidence="3" id="KW-0694">RNA-binding</keyword>
<dbReference type="InterPro" id="IPR002942">
    <property type="entry name" value="S4_RNA-bd"/>
</dbReference>
<organism evidence="5 6">
    <name type="scientific">Leptotrichia hofstadii F0254</name>
    <dbReference type="NCBI Taxonomy" id="634994"/>
    <lineage>
        <taxon>Bacteria</taxon>
        <taxon>Fusobacteriati</taxon>
        <taxon>Fusobacteriota</taxon>
        <taxon>Fusobacteriia</taxon>
        <taxon>Fusobacteriales</taxon>
        <taxon>Leptotrichiaceae</taxon>
        <taxon>Leptotrichia</taxon>
    </lineage>
</organism>
<gene>
    <name evidence="5" type="ORF">GCWU000323_02657</name>
</gene>
<protein>
    <submittedName>
        <fullName evidence="5">Pseudouridine synthase, RluA family</fullName>
        <ecNumber evidence="5">5.4.99.-</ecNumber>
    </submittedName>
</protein>
<dbReference type="InterPro" id="IPR006145">
    <property type="entry name" value="PsdUridine_synth_RsuA/RluA"/>
</dbReference>
<dbReference type="CDD" id="cd02869">
    <property type="entry name" value="PseudoU_synth_RluA_like"/>
    <property type="match status" value="1"/>
</dbReference>
<dbReference type="InterPro" id="IPR020103">
    <property type="entry name" value="PsdUridine_synth_cat_dom_sf"/>
</dbReference>
<dbReference type="GO" id="GO:0003723">
    <property type="term" value="F:RNA binding"/>
    <property type="evidence" value="ECO:0007669"/>
    <property type="project" value="UniProtKB-KW"/>
</dbReference>
<dbReference type="CDD" id="cd00165">
    <property type="entry name" value="S4"/>
    <property type="match status" value="1"/>
</dbReference>
<dbReference type="InterPro" id="IPR006224">
    <property type="entry name" value="PsdUridine_synth_RluA-like_CS"/>
</dbReference>
<reference evidence="5 6" key="1">
    <citation type="submission" date="2009-09" db="EMBL/GenBank/DDBJ databases">
        <authorList>
            <person name="Weinstock G."/>
            <person name="Sodergren E."/>
            <person name="Clifton S."/>
            <person name="Fulton L."/>
            <person name="Fulton B."/>
            <person name="Courtney L."/>
            <person name="Fronick C."/>
            <person name="Harrison M."/>
            <person name="Strong C."/>
            <person name="Farmer C."/>
            <person name="Delahaunty K."/>
            <person name="Markovic C."/>
            <person name="Hall O."/>
            <person name="Minx P."/>
            <person name="Tomlinson C."/>
            <person name="Mitreva M."/>
            <person name="Nelson J."/>
            <person name="Hou S."/>
            <person name="Wollam A."/>
            <person name="Pepin K.H."/>
            <person name="Johnson M."/>
            <person name="Bhonagiri V."/>
            <person name="Nash W.E."/>
            <person name="Warren W."/>
            <person name="Chinwalla A."/>
            <person name="Mardis E.R."/>
            <person name="Wilson R.K."/>
        </authorList>
    </citation>
    <scope>NUCLEOTIDE SEQUENCE [LARGE SCALE GENOMIC DNA]</scope>
    <source>
        <strain evidence="5 6">F0254</strain>
    </source>
</reference>
<dbReference type="EMBL" id="ACVB02000029">
    <property type="protein sequence ID" value="EEX73329.1"/>
    <property type="molecule type" value="Genomic_DNA"/>
</dbReference>
<dbReference type="SMART" id="SM00363">
    <property type="entry name" value="S4"/>
    <property type="match status" value="1"/>
</dbReference>
<dbReference type="EC" id="5.4.99.-" evidence="5"/>
<dbReference type="InterPro" id="IPR050188">
    <property type="entry name" value="RluA_PseudoU_synthase"/>
</dbReference>
<dbReference type="GO" id="GO:0000455">
    <property type="term" value="P:enzyme-directed rRNA pseudouridine synthesis"/>
    <property type="evidence" value="ECO:0007669"/>
    <property type="project" value="UniProtKB-ARBA"/>
</dbReference>
<sequence>MRKILGKKEVVVHSEMEGMRLDRYLRKNFKDEPLSRIFGAIRSGDVKINGKKSKENYRLLLNDKITIRNLSTGNTEKIGEIVNTYKIKELKILEKDLEKYKKMVIFENDDFFIVNKKEKVPMHKGTGHKYGLAEVFKKIYKSDNINFANRLDFETSGLVIGCKTLKFLRYISQKIRDNEVHKKYFAVVHNKNIIRRNKLEREKFNLEDFKIENYLTTLENKVIVSENPVSRESKKSITYFKHVNFNKLKKSKEILKLFEKNNKNILLLDVELITGRKHQIRAQLAHESLFIVGDKKYGIKDGSDRFFLCCYSISFDNYKFSISDKAFF</sequence>
<evidence type="ECO:0000259" key="4">
    <source>
        <dbReference type="SMART" id="SM00363"/>
    </source>
</evidence>
<evidence type="ECO:0000256" key="3">
    <source>
        <dbReference type="PROSITE-ProRule" id="PRU00182"/>
    </source>
</evidence>
<accession>C9N1D6</accession>
<dbReference type="PROSITE" id="PS01129">
    <property type="entry name" value="PSI_RLU"/>
    <property type="match status" value="1"/>
</dbReference>
<dbReference type="PANTHER" id="PTHR21600">
    <property type="entry name" value="MITOCHONDRIAL RNA PSEUDOURIDINE SYNTHASE"/>
    <property type="match status" value="1"/>
</dbReference>
<dbReference type="Proteomes" id="UP000006233">
    <property type="component" value="Unassembled WGS sequence"/>
</dbReference>
<feature type="domain" description="RNA-binding S4" evidence="4">
    <location>
        <begin position="19"/>
        <end position="82"/>
    </location>
</feature>
<dbReference type="GO" id="GO:0120159">
    <property type="term" value="F:rRNA pseudouridine synthase activity"/>
    <property type="evidence" value="ECO:0007669"/>
    <property type="project" value="UniProtKB-ARBA"/>
</dbReference>
<dbReference type="InterPro" id="IPR036986">
    <property type="entry name" value="S4_RNA-bd_sf"/>
</dbReference>
<dbReference type="PANTHER" id="PTHR21600:SF83">
    <property type="entry name" value="PSEUDOURIDYLATE SYNTHASE RPUSD4, MITOCHONDRIAL"/>
    <property type="match status" value="1"/>
</dbReference>
<evidence type="ECO:0000313" key="5">
    <source>
        <dbReference type="EMBL" id="EEX73329.1"/>
    </source>
</evidence>
<dbReference type="HOGENOM" id="CLU_016902_1_0_0"/>
<evidence type="ECO:0000256" key="1">
    <source>
        <dbReference type="ARBA" id="ARBA00010876"/>
    </source>
</evidence>
<comment type="similarity">
    <text evidence="1">Belongs to the pseudouridine synthase RluA family.</text>
</comment>
<proteinExistence type="inferred from homology"/>
<dbReference type="eggNOG" id="COG0564">
    <property type="taxonomic scope" value="Bacteria"/>
</dbReference>
<comment type="caution">
    <text evidence="5">The sequence shown here is derived from an EMBL/GenBank/DDBJ whole genome shotgun (WGS) entry which is preliminary data.</text>
</comment>
<keyword evidence="2 5" id="KW-0413">Isomerase</keyword>
<dbReference type="SUPFAM" id="SSF55120">
    <property type="entry name" value="Pseudouridine synthase"/>
    <property type="match status" value="1"/>
</dbReference>
<dbReference type="Gene3D" id="3.10.290.10">
    <property type="entry name" value="RNA-binding S4 domain"/>
    <property type="match status" value="1"/>
</dbReference>